<accession>A0ACB5SDX6</accession>
<name>A0ACB5SDX6_9PEZI</name>
<reference evidence="1" key="1">
    <citation type="submission" date="2024-09" db="EMBL/GenBank/DDBJ databases">
        <title>Draft Genome Sequences of Neofusicoccum parvum.</title>
        <authorList>
            <person name="Ashida A."/>
            <person name="Camagna M."/>
            <person name="Tanaka A."/>
            <person name="Takemoto D."/>
        </authorList>
    </citation>
    <scope>NUCLEOTIDE SEQUENCE</scope>
    <source>
        <strain evidence="1">PPO83</strain>
    </source>
</reference>
<organism evidence="1 2">
    <name type="scientific">Neofusicoccum parvum</name>
    <dbReference type="NCBI Taxonomy" id="310453"/>
    <lineage>
        <taxon>Eukaryota</taxon>
        <taxon>Fungi</taxon>
        <taxon>Dikarya</taxon>
        <taxon>Ascomycota</taxon>
        <taxon>Pezizomycotina</taxon>
        <taxon>Dothideomycetes</taxon>
        <taxon>Dothideomycetes incertae sedis</taxon>
        <taxon>Botryosphaeriales</taxon>
        <taxon>Botryosphaeriaceae</taxon>
        <taxon>Neofusicoccum</taxon>
    </lineage>
</organism>
<dbReference type="EMBL" id="BSXG01000295">
    <property type="protein sequence ID" value="GME36507.1"/>
    <property type="molecule type" value="Genomic_DNA"/>
</dbReference>
<comment type="caution">
    <text evidence="1">The sequence shown here is derived from an EMBL/GenBank/DDBJ whole genome shotgun (WGS) entry which is preliminary data.</text>
</comment>
<proteinExistence type="predicted"/>
<gene>
    <name evidence="1" type="primary">g9157</name>
    <name evidence="1" type="ORF">NpPPO83_00009157</name>
</gene>
<sequence>MFTLIAAVVAPALAQTGCCVNLLDVTIDPPVERQVIGSTCIQPGGDGVIAARGANWFVSVTESCGMGFTGNQGSADVSLQSCGRC</sequence>
<keyword evidence="2" id="KW-1185">Reference proteome</keyword>
<dbReference type="Proteomes" id="UP001165186">
    <property type="component" value="Unassembled WGS sequence"/>
</dbReference>
<protein>
    <submittedName>
        <fullName evidence="1">Uncharacterized protein</fullName>
    </submittedName>
</protein>
<evidence type="ECO:0000313" key="2">
    <source>
        <dbReference type="Proteomes" id="UP001165186"/>
    </source>
</evidence>
<evidence type="ECO:0000313" key="1">
    <source>
        <dbReference type="EMBL" id="GME36507.1"/>
    </source>
</evidence>